<organism evidence="1 2">
    <name type="scientific">Escherichia phage vB_EcoM_PHB05</name>
    <dbReference type="NCBI Taxonomy" id="2041347"/>
    <lineage>
        <taxon>Viruses</taxon>
        <taxon>Duplodnaviria</taxon>
        <taxon>Heunggongvirae</taxon>
        <taxon>Uroviricota</taxon>
        <taxon>Caudoviricetes</taxon>
        <taxon>Stephanstirmvirinae</taxon>
        <taxon>Justusliebigvirus</taxon>
        <taxon>Justusliebigvirus PHB05</taxon>
    </lineage>
</organism>
<dbReference type="RefSeq" id="YP_009984562.1">
    <property type="nucleotide sequence ID" value="NC_052652.1"/>
</dbReference>
<name>A0A291LBE3_9CAUD</name>
<dbReference type="EMBL" id="MF805809">
    <property type="protein sequence ID" value="ATI15936.1"/>
    <property type="molecule type" value="Genomic_DNA"/>
</dbReference>
<keyword evidence="2" id="KW-1185">Reference proteome</keyword>
<sequence length="121" mass="13706">MKTTQEINVFDLSGLDMEKATLYHHDKDNITYIYIGADKYNIPENSLAVMKEGDMPLQEKMLGFSFRQDVKMDGVIAVFQVDEFYMVTFVTPNFTNINGEEAANDVIVLTLGNALKDLENV</sequence>
<evidence type="ECO:0000313" key="1">
    <source>
        <dbReference type="EMBL" id="ATI15936.1"/>
    </source>
</evidence>
<dbReference type="KEGG" id="vg:62611906"/>
<dbReference type="Proteomes" id="UP000230824">
    <property type="component" value="Segment"/>
</dbReference>
<evidence type="ECO:0000313" key="2">
    <source>
        <dbReference type="Proteomes" id="UP000230824"/>
    </source>
</evidence>
<proteinExistence type="predicted"/>
<reference evidence="1 2" key="1">
    <citation type="submission" date="2017-09" db="EMBL/GenBank/DDBJ databases">
        <title>Phage vB_EcoM_PHB05 against multidrug-resistant shiga toxin-producing Escherichia.</title>
        <authorList>
            <person name="Chen Y."/>
            <person name="Song J."/>
            <person name="Wu B."/>
        </authorList>
    </citation>
    <scope>NUCLEOTIDE SEQUENCE [LARGE SCALE GENOMIC DNA]</scope>
    <source>
        <strain evidence="1">Wastewater</strain>
    </source>
</reference>
<protein>
    <submittedName>
        <fullName evidence="1">Uncharacterized protein</fullName>
    </submittedName>
</protein>
<dbReference type="GeneID" id="62611906"/>
<accession>A0A291LBE3</accession>